<feature type="domain" description="Endonuclease/exonuclease/phosphatase" evidence="2">
    <location>
        <begin position="655"/>
        <end position="877"/>
    </location>
</feature>
<organism evidence="3 4">
    <name type="scientific">Bodo saltans</name>
    <name type="common">Flagellated protozoan</name>
    <dbReference type="NCBI Taxonomy" id="75058"/>
    <lineage>
        <taxon>Eukaryota</taxon>
        <taxon>Discoba</taxon>
        <taxon>Euglenozoa</taxon>
        <taxon>Kinetoplastea</taxon>
        <taxon>Metakinetoplastina</taxon>
        <taxon>Eubodonida</taxon>
        <taxon>Bodonidae</taxon>
        <taxon>Bodo</taxon>
    </lineage>
</organism>
<dbReference type="PANTHER" id="PTHR33273">
    <property type="entry name" value="DOMAIN-CONTAINING PROTEIN, PUTATIVE-RELATED"/>
    <property type="match status" value="1"/>
</dbReference>
<feature type="compositionally biased region" description="Basic and acidic residues" evidence="1">
    <location>
        <begin position="634"/>
        <end position="645"/>
    </location>
</feature>
<name>A0A0S4J8N6_BODSA</name>
<keyword evidence="4" id="KW-1185">Reference proteome</keyword>
<feature type="compositionally biased region" description="Basic and acidic residues" evidence="1">
    <location>
        <begin position="210"/>
        <end position="223"/>
    </location>
</feature>
<dbReference type="OrthoDB" id="412981at2759"/>
<dbReference type="Pfam" id="PF03372">
    <property type="entry name" value="Exo_endo_phos"/>
    <property type="match status" value="1"/>
</dbReference>
<protein>
    <recommendedName>
        <fullName evidence="2">Endonuclease/exonuclease/phosphatase domain-containing protein</fullName>
    </recommendedName>
</protein>
<feature type="compositionally biased region" description="Polar residues" evidence="1">
    <location>
        <begin position="992"/>
        <end position="1002"/>
    </location>
</feature>
<dbReference type="PANTHER" id="PTHR33273:SF2">
    <property type="entry name" value="ENDONUCLEASE_EXONUCLEASE_PHOSPHATASE DOMAIN-CONTAINING PROTEIN"/>
    <property type="match status" value="1"/>
</dbReference>
<evidence type="ECO:0000256" key="1">
    <source>
        <dbReference type="SAM" id="MobiDB-lite"/>
    </source>
</evidence>
<feature type="region of interest" description="Disordered" evidence="1">
    <location>
        <begin position="64"/>
        <end position="86"/>
    </location>
</feature>
<dbReference type="SUPFAM" id="SSF56219">
    <property type="entry name" value="DNase I-like"/>
    <property type="match status" value="1"/>
</dbReference>
<feature type="region of interest" description="Disordered" evidence="1">
    <location>
        <begin position="992"/>
        <end position="1028"/>
    </location>
</feature>
<feature type="region of interest" description="Disordered" evidence="1">
    <location>
        <begin position="550"/>
        <end position="652"/>
    </location>
</feature>
<reference evidence="4" key="1">
    <citation type="submission" date="2015-09" db="EMBL/GenBank/DDBJ databases">
        <authorList>
            <consortium name="Pathogen Informatics"/>
        </authorList>
    </citation>
    <scope>NUCLEOTIDE SEQUENCE [LARGE SCALE GENOMIC DNA]</scope>
    <source>
        <strain evidence="4">Lake Konstanz</strain>
    </source>
</reference>
<dbReference type="AlphaFoldDB" id="A0A0S4J8N6"/>
<dbReference type="Gene3D" id="3.60.10.10">
    <property type="entry name" value="Endonuclease/exonuclease/phosphatase"/>
    <property type="match status" value="1"/>
</dbReference>
<evidence type="ECO:0000259" key="2">
    <source>
        <dbReference type="Pfam" id="PF03372"/>
    </source>
</evidence>
<feature type="compositionally biased region" description="Basic and acidic residues" evidence="1">
    <location>
        <begin position="612"/>
        <end position="627"/>
    </location>
</feature>
<sequence>HGRVAGQHEVDTGVGHQVGLELGDVHVQGEVICIHMRVFSALTCTLTCINMHCGARCEPSSQPPTACLAADKGQRGTPPRGGRGSYQVASTETRHIEPWFQGGSDAPAMVPGLTRVPHVPLHRVSHSEASAIFSDKISVLHRVSHSEARAILSDRVSFSDGVSVPHRVSHSEASAAVPHGRPPHRVSLLPCGDIEANPGPPKKGAARGTSKGEDTAPPPRRVDKRDQEIARLRSLLAAQQPAPTASAPAIRECTITALNGSLRAFAQHCDAVVTLTSECLDAHRGALRSATHLRFTCPFEIGCAGATFASWAGLTTHVTECHARHAGDLPFVSMPAATCALTASACLAAEACRMGSPVAVTNQQFAELLRSRHLGSAISLCASLGASATQPGLPLLNTVCTLLAPALLANATPKMAGNGAFNVITFASFLQALAAHLADGRTCPGLFLLYANLAMLPLPGTGMAFLELTPTHHHCVVWRWLDGGWVADENGFVERRAPPQPIMIAAVLLARPPVRTTPGSNTLTCNDATFNDPVVTGRPAQHVPQPSLLACGDVEANPGPSAGNAPPTPLPPAEPPPEPPPPEPPPKPLTSNNNTARRPPMHETPGSRRRLREGQQDELPRSRHRDGSAQPDESAERRRPREAPAHNDPNSLRVLSWNAAGLSADKAGIVFEETMRRPVDVLLLQELHRAGKDALQVLSAAGFQGFVHLRTSRTGGGVAVFVKQTLSVEVIARSAPQDGPISTTEWLTARVETATGPLYVTSLYCPPQAPDSCLAAALIACSATPEGPHQRHIIGGDFNARSPQWDAVMREKSSRGNNTSMGKAETLTTFSENRDYEICAPPTPTRPSAGTTTDLFLFSAADLTTSCNTILTRLSDHAIIALQLGNTHTPDEPTRAQTRTRRRCRRIRWADVTETHLTLSVASASAFLTSHRKPLGVEEHARTIALTFKCAQGCLPLAPLFSSGDAQRSRQPNLPRDPDALWKLVKSSDITPTAPHASTTANDLADAVSRKHADNGSTNLRRLHHPRRKEPPMTIAEIGLAVHSLRQAGPDGEGLCPRLLKILWNRCAKLQTLICRLFACIAKNNRIPAYWRESVTIAIPKGTGSGFRPETLTPLLCRIWESVVLRRWEGVLPPLSGQRRIRKHKDKEAQG</sequence>
<feature type="compositionally biased region" description="Low complexity" evidence="1">
    <location>
        <begin position="556"/>
        <end position="565"/>
    </location>
</feature>
<evidence type="ECO:0000313" key="3">
    <source>
        <dbReference type="EMBL" id="CUG86592.1"/>
    </source>
</evidence>
<evidence type="ECO:0000313" key="4">
    <source>
        <dbReference type="Proteomes" id="UP000051952"/>
    </source>
</evidence>
<feature type="compositionally biased region" description="Pro residues" evidence="1">
    <location>
        <begin position="566"/>
        <end position="588"/>
    </location>
</feature>
<dbReference type="VEuPathDB" id="TriTrypDB:BSAL_93815"/>
<gene>
    <name evidence="3" type="ORF">BSAL_93815</name>
</gene>
<feature type="region of interest" description="Disordered" evidence="1">
    <location>
        <begin position="169"/>
        <end position="223"/>
    </location>
</feature>
<accession>A0A0S4J8N6</accession>
<dbReference type="Proteomes" id="UP000051952">
    <property type="component" value="Unassembled WGS sequence"/>
</dbReference>
<dbReference type="InterPro" id="IPR036691">
    <property type="entry name" value="Endo/exonu/phosph_ase_sf"/>
</dbReference>
<dbReference type="GO" id="GO:0003824">
    <property type="term" value="F:catalytic activity"/>
    <property type="evidence" value="ECO:0007669"/>
    <property type="project" value="InterPro"/>
</dbReference>
<proteinExistence type="predicted"/>
<feature type="non-terminal residue" evidence="3">
    <location>
        <position position="1"/>
    </location>
</feature>
<dbReference type="EMBL" id="CYKH01001339">
    <property type="protein sequence ID" value="CUG86592.1"/>
    <property type="molecule type" value="Genomic_DNA"/>
</dbReference>
<dbReference type="InterPro" id="IPR005135">
    <property type="entry name" value="Endo/exonuclease/phosphatase"/>
</dbReference>